<organism evidence="1 2">
    <name type="scientific">Actinoplanes missouriensis (strain ATCC 14538 / DSM 43046 / CBS 188.64 / JCM 3121 / NBRC 102363 / NCIMB 12654 / NRRL B-3342 / UNCC 431)</name>
    <dbReference type="NCBI Taxonomy" id="512565"/>
    <lineage>
        <taxon>Bacteria</taxon>
        <taxon>Bacillati</taxon>
        <taxon>Actinomycetota</taxon>
        <taxon>Actinomycetes</taxon>
        <taxon>Micromonosporales</taxon>
        <taxon>Micromonosporaceae</taxon>
        <taxon>Actinoplanes</taxon>
    </lineage>
</organism>
<evidence type="ECO:0000313" key="1">
    <source>
        <dbReference type="EMBL" id="BAL91085.1"/>
    </source>
</evidence>
<name>I0HDJ8_ACTM4</name>
<keyword evidence="2" id="KW-1185">Reference proteome</keyword>
<gene>
    <name evidence="1" type="ordered locus">AMIS_58650</name>
</gene>
<evidence type="ECO:0000313" key="2">
    <source>
        <dbReference type="Proteomes" id="UP000007882"/>
    </source>
</evidence>
<dbReference type="PATRIC" id="fig|512565.3.peg.5862"/>
<dbReference type="EMBL" id="AP012319">
    <property type="protein sequence ID" value="BAL91085.1"/>
    <property type="molecule type" value="Genomic_DNA"/>
</dbReference>
<dbReference type="AlphaFoldDB" id="I0HDJ8"/>
<reference evidence="1 2" key="1">
    <citation type="submission" date="2012-02" db="EMBL/GenBank/DDBJ databases">
        <title>Complete genome sequence of Actinoplanes missouriensis 431 (= NBRC 102363).</title>
        <authorList>
            <person name="Ohnishi Y."/>
            <person name="Ishikawa J."/>
            <person name="Sekine M."/>
            <person name="Hosoyama A."/>
            <person name="Harada T."/>
            <person name="Narita H."/>
            <person name="Hata T."/>
            <person name="Konno Y."/>
            <person name="Tutikane K."/>
            <person name="Fujita N."/>
            <person name="Horinouchi S."/>
            <person name="Hayakawa M."/>
        </authorList>
    </citation>
    <scope>NUCLEOTIDE SEQUENCE [LARGE SCALE GENOMIC DNA]</scope>
    <source>
        <strain evidence="2">ATCC 14538 / DSM 43046 / CBS 188.64 / JCM 3121 / NBRC 102363 / NCIMB 12654 / NRRL B-3342 / UNCC 431</strain>
    </source>
</reference>
<dbReference type="Pfam" id="PF19953">
    <property type="entry name" value="EACC1"/>
    <property type="match status" value="1"/>
</dbReference>
<dbReference type="InterPro" id="IPR045428">
    <property type="entry name" value="EACC1"/>
</dbReference>
<sequence>MTLRVEIFADPDTLRAVERELRSDADLRGTRLSRIDAPIKPGEMGFVPDALQWVTDNNTLLAALAGAVAGWLGRQRQPTRVRVRLGEREIELESDRVKDADATAEELLRKLRDDDTDV</sequence>
<dbReference type="Proteomes" id="UP000007882">
    <property type="component" value="Chromosome"/>
</dbReference>
<dbReference type="RefSeq" id="WP_014445973.1">
    <property type="nucleotide sequence ID" value="NC_017093.1"/>
</dbReference>
<dbReference type="STRING" id="512565.AMIS_58650"/>
<dbReference type="HOGENOM" id="CLU_2068092_0_0_11"/>
<dbReference type="KEGG" id="ams:AMIS_58650"/>
<protein>
    <submittedName>
        <fullName evidence="1">Uncharacterized protein</fullName>
    </submittedName>
</protein>
<proteinExistence type="predicted"/>
<accession>I0HDJ8</accession>